<dbReference type="PANTHER" id="PTHR30622">
    <property type="entry name" value="UNDECAPRENYL-DIPHOSPHATASE"/>
    <property type="match status" value="1"/>
</dbReference>
<evidence type="ECO:0000256" key="11">
    <source>
        <dbReference type="ARBA" id="ARBA00023136"/>
    </source>
</evidence>
<keyword evidence="11 17" id="KW-0472">Membrane</keyword>
<evidence type="ECO:0000313" key="19">
    <source>
        <dbReference type="Proteomes" id="UP000092650"/>
    </source>
</evidence>
<evidence type="ECO:0000256" key="9">
    <source>
        <dbReference type="ARBA" id="ARBA00022984"/>
    </source>
</evidence>
<gene>
    <name evidence="17" type="primary">uppP</name>
    <name evidence="18" type="ORF">BBI15_13810</name>
</gene>
<feature type="transmembrane region" description="Helical" evidence="17">
    <location>
        <begin position="91"/>
        <end position="112"/>
    </location>
</feature>
<dbReference type="PANTHER" id="PTHR30622:SF2">
    <property type="entry name" value="UNDECAPRENYL-DIPHOSPHATASE"/>
    <property type="match status" value="1"/>
</dbReference>
<dbReference type="InterPro" id="IPR003824">
    <property type="entry name" value="UppP"/>
</dbReference>
<dbReference type="EMBL" id="CP016539">
    <property type="protein sequence ID" value="ANU21184.1"/>
    <property type="molecule type" value="Genomic_DNA"/>
</dbReference>
<evidence type="ECO:0000256" key="7">
    <source>
        <dbReference type="ARBA" id="ARBA00022801"/>
    </source>
</evidence>
<dbReference type="Pfam" id="PF02673">
    <property type="entry name" value="BacA"/>
    <property type="match status" value="1"/>
</dbReference>
<reference evidence="18" key="1">
    <citation type="submission" date="2016-10" db="EMBL/GenBank/DDBJ databases">
        <authorList>
            <person name="See-Too W.S."/>
        </authorList>
    </citation>
    <scope>NUCLEOTIDE SEQUENCE [LARGE SCALE GENOMIC DNA]</scope>
    <source>
        <strain evidence="18">DSM 23997</strain>
    </source>
</reference>
<feature type="transmembrane region" description="Helical" evidence="17">
    <location>
        <begin position="224"/>
        <end position="242"/>
    </location>
</feature>
<evidence type="ECO:0000256" key="10">
    <source>
        <dbReference type="ARBA" id="ARBA00022989"/>
    </source>
</evidence>
<keyword evidence="12 17" id="KW-0046">Antibiotic resistance</keyword>
<comment type="function">
    <text evidence="17">Catalyzes the dephosphorylation of undecaprenyl diphosphate (UPP). Confers resistance to bacitracin.</text>
</comment>
<keyword evidence="13 17" id="KW-0961">Cell wall biogenesis/degradation</keyword>
<evidence type="ECO:0000256" key="4">
    <source>
        <dbReference type="ARBA" id="ARBA00021581"/>
    </source>
</evidence>
<evidence type="ECO:0000256" key="17">
    <source>
        <dbReference type="HAMAP-Rule" id="MF_01006"/>
    </source>
</evidence>
<dbReference type="GO" id="GO:0008360">
    <property type="term" value="P:regulation of cell shape"/>
    <property type="evidence" value="ECO:0007669"/>
    <property type="project" value="UniProtKB-KW"/>
</dbReference>
<dbReference type="STRING" id="1038856.BBI15_13810"/>
<evidence type="ECO:0000256" key="13">
    <source>
        <dbReference type="ARBA" id="ARBA00023316"/>
    </source>
</evidence>
<dbReference type="AlphaFoldDB" id="A0A1C7EB16"/>
<comment type="subcellular location">
    <subcellularLocation>
        <location evidence="1 17">Cell membrane</location>
        <topology evidence="1 17">Multi-pass membrane protein</topology>
    </subcellularLocation>
</comment>
<evidence type="ECO:0000256" key="1">
    <source>
        <dbReference type="ARBA" id="ARBA00004651"/>
    </source>
</evidence>
<dbReference type="HAMAP" id="MF_01006">
    <property type="entry name" value="Undec_diphosphatase"/>
    <property type="match status" value="1"/>
</dbReference>
<keyword evidence="9 17" id="KW-0573">Peptidoglycan synthesis</keyword>
<keyword evidence="10 17" id="KW-1133">Transmembrane helix</keyword>
<evidence type="ECO:0000256" key="12">
    <source>
        <dbReference type="ARBA" id="ARBA00023251"/>
    </source>
</evidence>
<dbReference type="GO" id="GO:0046677">
    <property type="term" value="P:response to antibiotic"/>
    <property type="evidence" value="ECO:0007669"/>
    <property type="project" value="UniProtKB-UniRule"/>
</dbReference>
<dbReference type="RefSeq" id="WP_068871843.1">
    <property type="nucleotide sequence ID" value="NZ_CP016539.2"/>
</dbReference>
<evidence type="ECO:0000313" key="18">
    <source>
        <dbReference type="EMBL" id="ANU21184.1"/>
    </source>
</evidence>
<keyword evidence="6 17" id="KW-0812">Transmembrane</keyword>
<feature type="transmembrane region" description="Helical" evidence="17">
    <location>
        <begin position="191"/>
        <end position="212"/>
    </location>
</feature>
<dbReference type="Proteomes" id="UP000092650">
    <property type="component" value="Chromosome"/>
</dbReference>
<evidence type="ECO:0000256" key="8">
    <source>
        <dbReference type="ARBA" id="ARBA00022960"/>
    </source>
</evidence>
<keyword evidence="19" id="KW-1185">Reference proteome</keyword>
<evidence type="ECO:0000256" key="2">
    <source>
        <dbReference type="ARBA" id="ARBA00010621"/>
    </source>
</evidence>
<evidence type="ECO:0000256" key="14">
    <source>
        <dbReference type="ARBA" id="ARBA00032707"/>
    </source>
</evidence>
<dbReference type="OrthoDB" id="9808289at2"/>
<dbReference type="GO" id="GO:0071555">
    <property type="term" value="P:cell wall organization"/>
    <property type="evidence" value="ECO:0007669"/>
    <property type="project" value="UniProtKB-KW"/>
</dbReference>
<feature type="transmembrane region" description="Helical" evidence="17">
    <location>
        <begin position="254"/>
        <end position="275"/>
    </location>
</feature>
<evidence type="ECO:0000256" key="6">
    <source>
        <dbReference type="ARBA" id="ARBA00022692"/>
    </source>
</evidence>
<dbReference type="KEGG" id="ppla:BBI15_13810"/>
<organism evidence="18 19">
    <name type="scientific">Planococcus plakortidis</name>
    <dbReference type="NCBI Taxonomy" id="1038856"/>
    <lineage>
        <taxon>Bacteria</taxon>
        <taxon>Bacillati</taxon>
        <taxon>Bacillota</taxon>
        <taxon>Bacilli</taxon>
        <taxon>Bacillales</taxon>
        <taxon>Caryophanaceae</taxon>
        <taxon>Planococcus</taxon>
    </lineage>
</organism>
<accession>A0A1C7EB16</accession>
<keyword evidence="5 17" id="KW-1003">Cell membrane</keyword>
<evidence type="ECO:0000256" key="3">
    <source>
        <dbReference type="ARBA" id="ARBA00012374"/>
    </source>
</evidence>
<dbReference type="GO" id="GO:0009252">
    <property type="term" value="P:peptidoglycan biosynthetic process"/>
    <property type="evidence" value="ECO:0007669"/>
    <property type="project" value="UniProtKB-KW"/>
</dbReference>
<comment type="miscellaneous">
    <text evidence="17">Bacitracin is thought to be involved in the inhibition of peptidoglycan synthesis by sequestering undecaprenyl diphosphate, thereby reducing the pool of lipid carrier available.</text>
</comment>
<dbReference type="GO" id="GO:0050380">
    <property type="term" value="F:undecaprenyl-diphosphatase activity"/>
    <property type="evidence" value="ECO:0007669"/>
    <property type="project" value="UniProtKB-UniRule"/>
</dbReference>
<evidence type="ECO:0000256" key="15">
    <source>
        <dbReference type="ARBA" id="ARBA00032932"/>
    </source>
</evidence>
<evidence type="ECO:0000256" key="16">
    <source>
        <dbReference type="ARBA" id="ARBA00047594"/>
    </source>
</evidence>
<protein>
    <recommendedName>
        <fullName evidence="4 17">Undecaprenyl-diphosphatase</fullName>
        <ecNumber evidence="3 17">3.6.1.27</ecNumber>
    </recommendedName>
    <alternativeName>
        <fullName evidence="15 17">Bacitracin resistance protein</fullName>
    </alternativeName>
    <alternativeName>
        <fullName evidence="14 17">Undecaprenyl pyrophosphate phosphatase</fullName>
    </alternativeName>
</protein>
<comment type="similarity">
    <text evidence="2 17">Belongs to the UppP family.</text>
</comment>
<proteinExistence type="inferred from homology"/>
<feature type="transmembrane region" description="Helical" evidence="17">
    <location>
        <begin position="44"/>
        <end position="65"/>
    </location>
</feature>
<dbReference type="GO" id="GO:0005886">
    <property type="term" value="C:plasma membrane"/>
    <property type="evidence" value="ECO:0007669"/>
    <property type="project" value="UniProtKB-SubCell"/>
</dbReference>
<keyword evidence="7 17" id="KW-0378">Hydrolase</keyword>
<sequence>MEQLWLTIKFLLLGLFQGLTEPIPISSSGHLLIAQYFLDVEIEGSTSTFALLVNSASLLAVLIIYREDIQRLVINGLKFFKEKTPETRRDFMFVVYLVVATIPAGIIGVLFQDTIDDYLSTVVTVGVTLIVTGLALWLIRNMRGQRKDGNMTMKDALIIGGAQAVALIPGISRSGATIVAAMARGINQETALRFSFLLFIPISLGGAVLSITDIVNDDNLSTMALPYIMAFVGSLVASYFSLKWFMNIMAKGQLKYFAIYCFVVGPLVVLAWFLLN</sequence>
<feature type="transmembrane region" description="Helical" evidence="17">
    <location>
        <begin position="118"/>
        <end position="139"/>
    </location>
</feature>
<comment type="catalytic activity">
    <reaction evidence="16 17">
        <text>di-trans,octa-cis-undecaprenyl diphosphate + H2O = di-trans,octa-cis-undecaprenyl phosphate + phosphate + H(+)</text>
        <dbReference type="Rhea" id="RHEA:28094"/>
        <dbReference type="ChEBI" id="CHEBI:15377"/>
        <dbReference type="ChEBI" id="CHEBI:15378"/>
        <dbReference type="ChEBI" id="CHEBI:43474"/>
        <dbReference type="ChEBI" id="CHEBI:58405"/>
        <dbReference type="ChEBI" id="CHEBI:60392"/>
        <dbReference type="EC" id="3.6.1.27"/>
    </reaction>
</comment>
<name>A0A1C7EB16_9BACL</name>
<evidence type="ECO:0000256" key="5">
    <source>
        <dbReference type="ARBA" id="ARBA00022475"/>
    </source>
</evidence>
<dbReference type="EC" id="3.6.1.27" evidence="3 17"/>
<keyword evidence="8 17" id="KW-0133">Cell shape</keyword>